<organism evidence="2 3">
    <name type="scientific">Scleroderma citrinum Foug A</name>
    <dbReference type="NCBI Taxonomy" id="1036808"/>
    <lineage>
        <taxon>Eukaryota</taxon>
        <taxon>Fungi</taxon>
        <taxon>Dikarya</taxon>
        <taxon>Basidiomycota</taxon>
        <taxon>Agaricomycotina</taxon>
        <taxon>Agaricomycetes</taxon>
        <taxon>Agaricomycetidae</taxon>
        <taxon>Boletales</taxon>
        <taxon>Sclerodermatineae</taxon>
        <taxon>Sclerodermataceae</taxon>
        <taxon>Scleroderma</taxon>
    </lineage>
</organism>
<gene>
    <name evidence="2" type="ORF">SCLCIDRAFT_1071798</name>
</gene>
<name>A0A0C3E4U3_9AGAM</name>
<dbReference type="EMBL" id="KN822011">
    <property type="protein sequence ID" value="KIM67830.1"/>
    <property type="molecule type" value="Genomic_DNA"/>
</dbReference>
<evidence type="ECO:0000313" key="3">
    <source>
        <dbReference type="Proteomes" id="UP000053989"/>
    </source>
</evidence>
<reference evidence="3" key="2">
    <citation type="submission" date="2015-01" db="EMBL/GenBank/DDBJ databases">
        <title>Evolutionary Origins and Diversification of the Mycorrhizal Mutualists.</title>
        <authorList>
            <consortium name="DOE Joint Genome Institute"/>
            <consortium name="Mycorrhizal Genomics Consortium"/>
            <person name="Kohler A."/>
            <person name="Kuo A."/>
            <person name="Nagy L.G."/>
            <person name="Floudas D."/>
            <person name="Copeland A."/>
            <person name="Barry K.W."/>
            <person name="Cichocki N."/>
            <person name="Veneault-Fourrey C."/>
            <person name="LaButti K."/>
            <person name="Lindquist E.A."/>
            <person name="Lipzen A."/>
            <person name="Lundell T."/>
            <person name="Morin E."/>
            <person name="Murat C."/>
            <person name="Riley R."/>
            <person name="Ohm R."/>
            <person name="Sun H."/>
            <person name="Tunlid A."/>
            <person name="Henrissat B."/>
            <person name="Grigoriev I.V."/>
            <person name="Hibbett D.S."/>
            <person name="Martin F."/>
        </authorList>
    </citation>
    <scope>NUCLEOTIDE SEQUENCE [LARGE SCALE GENOMIC DNA]</scope>
    <source>
        <strain evidence="3">Foug A</strain>
    </source>
</reference>
<dbReference type="HOGENOM" id="CLU_2265329_0_0_1"/>
<evidence type="ECO:0000313" key="2">
    <source>
        <dbReference type="EMBL" id="KIM67830.1"/>
    </source>
</evidence>
<keyword evidence="3" id="KW-1185">Reference proteome</keyword>
<protein>
    <submittedName>
        <fullName evidence="2">Uncharacterized protein</fullName>
    </submittedName>
</protein>
<reference evidence="2 3" key="1">
    <citation type="submission" date="2014-04" db="EMBL/GenBank/DDBJ databases">
        <authorList>
            <consortium name="DOE Joint Genome Institute"/>
            <person name="Kuo A."/>
            <person name="Kohler A."/>
            <person name="Nagy L.G."/>
            <person name="Floudas D."/>
            <person name="Copeland A."/>
            <person name="Barry K.W."/>
            <person name="Cichocki N."/>
            <person name="Veneault-Fourrey C."/>
            <person name="LaButti K."/>
            <person name="Lindquist E.A."/>
            <person name="Lipzen A."/>
            <person name="Lundell T."/>
            <person name="Morin E."/>
            <person name="Murat C."/>
            <person name="Sun H."/>
            <person name="Tunlid A."/>
            <person name="Henrissat B."/>
            <person name="Grigoriev I.V."/>
            <person name="Hibbett D.S."/>
            <person name="Martin F."/>
            <person name="Nordberg H.P."/>
            <person name="Cantor M.N."/>
            <person name="Hua S.X."/>
        </authorList>
    </citation>
    <scope>NUCLEOTIDE SEQUENCE [LARGE SCALE GENOMIC DNA]</scope>
    <source>
        <strain evidence="2 3">Foug A</strain>
    </source>
</reference>
<feature type="region of interest" description="Disordered" evidence="1">
    <location>
        <begin position="82"/>
        <end position="103"/>
    </location>
</feature>
<dbReference type="AlphaFoldDB" id="A0A0C3E4U3"/>
<accession>A0A0C3E4U3</accession>
<dbReference type="InParanoid" id="A0A0C3E4U3"/>
<dbReference type="Proteomes" id="UP000053989">
    <property type="component" value="Unassembled WGS sequence"/>
</dbReference>
<proteinExistence type="predicted"/>
<evidence type="ECO:0000256" key="1">
    <source>
        <dbReference type="SAM" id="MobiDB-lite"/>
    </source>
</evidence>
<sequence length="103" mass="11562">MHALALKTVDFSRDVDAAVIRNTDTLAFVANFPGVPPSALYTCKFLFFVLFTNYYRFSTCTPSLHMPSSTAATVPRRTHELGTNECMAHPRLPPTRVRDNVTR</sequence>